<dbReference type="EMBL" id="FQZG01000022">
    <property type="protein sequence ID" value="SHI99403.1"/>
    <property type="molecule type" value="Genomic_DNA"/>
</dbReference>
<dbReference type="InterPro" id="IPR047721">
    <property type="entry name" value="DrmB"/>
</dbReference>
<dbReference type="Proteomes" id="UP000184512">
    <property type="component" value="Unassembled WGS sequence"/>
</dbReference>
<evidence type="ECO:0000259" key="1">
    <source>
        <dbReference type="Pfam" id="PF09369"/>
    </source>
</evidence>
<evidence type="ECO:0000313" key="2">
    <source>
        <dbReference type="EMBL" id="SHI99403.1"/>
    </source>
</evidence>
<reference evidence="2 3" key="1">
    <citation type="submission" date="2016-11" db="EMBL/GenBank/DDBJ databases">
        <authorList>
            <person name="Jaros S."/>
            <person name="Januszkiewicz K."/>
            <person name="Wedrychowicz H."/>
        </authorList>
    </citation>
    <scope>NUCLEOTIDE SEQUENCE [LARGE SCALE GENOMIC DNA]</scope>
    <source>
        <strain evidence="2 3">DSM 12906</strain>
    </source>
</reference>
<proteinExistence type="predicted"/>
<gene>
    <name evidence="2" type="ORF">SAMN02745244_01495</name>
</gene>
<dbReference type="Pfam" id="PF09369">
    <property type="entry name" value="MZB"/>
    <property type="match status" value="1"/>
</dbReference>
<feature type="domain" description="MrfA-like Zn-binding" evidence="1">
    <location>
        <begin position="531"/>
        <end position="635"/>
    </location>
</feature>
<dbReference type="NCBIfam" id="NF038324">
    <property type="entry name" value="DrmB_fam"/>
    <property type="match status" value="1"/>
</dbReference>
<keyword evidence="3" id="KW-1185">Reference proteome</keyword>
<name>A0A1M6FP17_9ACTN</name>
<evidence type="ECO:0000313" key="3">
    <source>
        <dbReference type="Proteomes" id="UP000184512"/>
    </source>
</evidence>
<sequence length="671" mass="73273">MADFSPGPNQLDPLGDAERLGEAGTKKNFAKVGSARPSSLMFTYGPGAIVELPHFTVMPSGLDAWERIWARRDGIPHVHAPKLLDAVRRQLGQQVLELRPFPHQPTTSPFDDEGRDLGIPARVFPQWLRCTGCDRLAGISTFEYKNTHPYRPDEAKFEHVGCPGRGKGRKGGGRRRSLALPARYLLTCTNGHLDEFPYELWVHHGQPCPTAAVPALRMTESTLARGASSTIRCNSCGASRTMSEAQGAAGQAKLPACRGRHPHLDAYATGGCNAVTHLILIGASNLWFPILQRVIVLPMDAGEHTGSLADRLRVLVGEDLTDYVGNLGFLRKLLKDKLDITKVSDEALAEALDAAIATPDPSEEAKATAEWSPLDLIAPEWMYLTRGVGGQHHEDEASGLTLSQRPIAPGLPSAITRVLAVERLREASALLGFTRLDALDRIDDEPARRAQLSLTAPRWAVATLNRGEGIFLEFDEQAISDWEARVEASTLWGAHVEAHRRNFANRLSSTATNVDPDSRLRPPRYWLLHTFAHVLLREMAMSSGYGAASISERLYAWQADGQHPAAAGLLLLTTSSDSDGTLGGLVQLSEPERLRRIVDAALGRARRCSSDPICAHRTPKDPEDFLHGAACHNCTMASETSCETANRFLDRRFLIGLPGEYTGLGFFEVSS</sequence>
<dbReference type="RefSeq" id="WP_073186909.1">
    <property type="nucleotide sequence ID" value="NZ_FQZG01000022.1"/>
</dbReference>
<accession>A0A1M6FP17</accession>
<dbReference type="OrthoDB" id="9134227at2"/>
<protein>
    <recommendedName>
        <fullName evidence="1">MrfA-like Zn-binding domain-containing protein</fullName>
    </recommendedName>
</protein>
<dbReference type="AlphaFoldDB" id="A0A1M6FP17"/>
<organism evidence="2 3">
    <name type="scientific">Tessaracoccus bendigoensis DSM 12906</name>
    <dbReference type="NCBI Taxonomy" id="1123357"/>
    <lineage>
        <taxon>Bacteria</taxon>
        <taxon>Bacillati</taxon>
        <taxon>Actinomycetota</taxon>
        <taxon>Actinomycetes</taxon>
        <taxon>Propionibacteriales</taxon>
        <taxon>Propionibacteriaceae</taxon>
        <taxon>Tessaracoccus</taxon>
    </lineage>
</organism>
<dbReference type="InterPro" id="IPR018973">
    <property type="entry name" value="MZB"/>
</dbReference>
<dbReference type="STRING" id="1123357.SAMN02745244_01495"/>